<keyword evidence="2" id="KW-1185">Reference proteome</keyword>
<dbReference type="EMBL" id="LSSM01003632">
    <property type="protein sequence ID" value="OMJ17291.1"/>
    <property type="molecule type" value="Genomic_DNA"/>
</dbReference>
<reference evidence="2" key="1">
    <citation type="submission" date="2017-01" db="EMBL/GenBank/DDBJ databases">
        <authorList>
            <person name="Wang Y."/>
            <person name="White M."/>
            <person name="Kvist S."/>
            <person name="Moncalvo J.-M."/>
        </authorList>
    </citation>
    <scope>NUCLEOTIDE SEQUENCE [LARGE SCALE GENOMIC DNA]</scope>
    <source>
        <strain evidence="2">ID-206-W2</strain>
    </source>
</reference>
<organism evidence="1 2">
    <name type="scientific">Smittium culicis</name>
    <dbReference type="NCBI Taxonomy" id="133412"/>
    <lineage>
        <taxon>Eukaryota</taxon>
        <taxon>Fungi</taxon>
        <taxon>Fungi incertae sedis</taxon>
        <taxon>Zoopagomycota</taxon>
        <taxon>Kickxellomycotina</taxon>
        <taxon>Harpellomycetes</taxon>
        <taxon>Harpellales</taxon>
        <taxon>Legeriomycetaceae</taxon>
        <taxon>Smittium</taxon>
    </lineage>
</organism>
<dbReference type="AlphaFoldDB" id="A0A1R1XRN3"/>
<dbReference type="Proteomes" id="UP000187429">
    <property type="component" value="Unassembled WGS sequence"/>
</dbReference>
<proteinExistence type="predicted"/>
<accession>A0A1R1XRN3</accession>
<comment type="caution">
    <text evidence="1">The sequence shown here is derived from an EMBL/GenBank/DDBJ whole genome shotgun (WGS) entry which is preliminary data.</text>
</comment>
<protein>
    <submittedName>
        <fullName evidence="1">Uncharacterized protein</fullName>
    </submittedName>
</protein>
<sequence>MELTNVSIPSSPLRTLVEPSYLHQGPQTSTNLGQNSNYTSIGILGQPTDNRGVQEEVFGEHRKSVFPVDQPGIQNQLGKVDHGTTPINNSLRGDNKTRYMSLEYSIKVEEQCVEEFEFMKISCDAEQAIDTDPEVLVVTAQEMIRAIISPGDTRNGAVYRYQLYGMGDNCGIPKLLSFVSSLDFTDPH</sequence>
<gene>
    <name evidence="1" type="ORF">AYI69_g7479</name>
</gene>
<evidence type="ECO:0000313" key="2">
    <source>
        <dbReference type="Proteomes" id="UP000187429"/>
    </source>
</evidence>
<name>A0A1R1XRN3_9FUNG</name>
<evidence type="ECO:0000313" key="1">
    <source>
        <dbReference type="EMBL" id="OMJ17291.1"/>
    </source>
</evidence>